<proteinExistence type="predicted"/>
<dbReference type="EMBL" id="KV878210">
    <property type="protein sequence ID" value="OJJ39636.1"/>
    <property type="molecule type" value="Genomic_DNA"/>
</dbReference>
<evidence type="ECO:0000313" key="1">
    <source>
        <dbReference type="EMBL" id="OJJ39636.1"/>
    </source>
</evidence>
<dbReference type="AlphaFoldDB" id="A0A1L9RXI0"/>
<name>A0A1L9RXI0_ASPWE</name>
<dbReference type="Proteomes" id="UP000184383">
    <property type="component" value="Unassembled WGS sequence"/>
</dbReference>
<keyword evidence="2" id="KW-1185">Reference proteome</keyword>
<accession>A0A1L9RXI0</accession>
<sequence length="550" mass="60635">MGNSLAQPTRSITVAVYLAWINAWMESLSHLKQDSTLSLDEQTRLFLQAISSPVPEYETLKRVASSFQHSLRNGEIPLGGTSAPSCAETNLASGTYKPISECSCRGLFPVPENADILAVLAQTNCTAIRNTINALLAVLERDNEWNSTSLYTPTTLKQAVDELILANSNIQPPPDTCQGPASLTPIPPIRAPDRRPNLKTDTHKDIHRQIYPIAEDVKFCVDAKYYFVLGAVPSDPARDGLIRAIADAGNDILIGDYCEVADDRTLQLLQQNGAAAVAFLKLCVLSGLFPEWAFDNMMSSMLHFRVLGYYRDHAREHDLIPAGVYGSRMNGLTVHRFVDLGLFFAVAAASLDTGETIDVEEKTVLSQACALINDLIDLRSDTARRQRENVVLRGVRGNLCEYLDYLVGSCLERAATAILTNKTCALVVMAFCNWSVMSSHHKVYEVSTQVSSVTQYEACTYHAVEDGYLYQNLLDALEPYGTLGPDGPHVGRTRAQLDVGYAICRLSEKQHLAWMADITRSLLKPATLRRIVDVVHFEWTGSVGDVDYCP</sequence>
<dbReference type="VEuPathDB" id="FungiDB:ASPWEDRAFT_37455"/>
<dbReference type="RefSeq" id="XP_040693312.1">
    <property type="nucleotide sequence ID" value="XM_040834687.1"/>
</dbReference>
<dbReference type="OrthoDB" id="4360110at2759"/>
<reference evidence="2" key="1">
    <citation type="journal article" date="2017" name="Genome Biol.">
        <title>Comparative genomics reveals high biological diversity and specific adaptations in the industrially and medically important fungal genus Aspergillus.</title>
        <authorList>
            <person name="de Vries R.P."/>
            <person name="Riley R."/>
            <person name="Wiebenga A."/>
            <person name="Aguilar-Osorio G."/>
            <person name="Amillis S."/>
            <person name="Uchima C.A."/>
            <person name="Anderluh G."/>
            <person name="Asadollahi M."/>
            <person name="Askin M."/>
            <person name="Barry K."/>
            <person name="Battaglia E."/>
            <person name="Bayram O."/>
            <person name="Benocci T."/>
            <person name="Braus-Stromeyer S.A."/>
            <person name="Caldana C."/>
            <person name="Canovas D."/>
            <person name="Cerqueira G.C."/>
            <person name="Chen F."/>
            <person name="Chen W."/>
            <person name="Choi C."/>
            <person name="Clum A."/>
            <person name="Dos Santos R.A."/>
            <person name="Damasio A.R."/>
            <person name="Diallinas G."/>
            <person name="Emri T."/>
            <person name="Fekete E."/>
            <person name="Flipphi M."/>
            <person name="Freyberg S."/>
            <person name="Gallo A."/>
            <person name="Gournas C."/>
            <person name="Habgood R."/>
            <person name="Hainaut M."/>
            <person name="Harispe M.L."/>
            <person name="Henrissat B."/>
            <person name="Hilden K.S."/>
            <person name="Hope R."/>
            <person name="Hossain A."/>
            <person name="Karabika E."/>
            <person name="Karaffa L."/>
            <person name="Karanyi Z."/>
            <person name="Krasevec N."/>
            <person name="Kuo A."/>
            <person name="Kusch H."/>
            <person name="LaButti K."/>
            <person name="Lagendijk E.L."/>
            <person name="Lapidus A."/>
            <person name="Levasseur A."/>
            <person name="Lindquist E."/>
            <person name="Lipzen A."/>
            <person name="Logrieco A.F."/>
            <person name="MacCabe A."/>
            <person name="Maekelae M.R."/>
            <person name="Malavazi I."/>
            <person name="Melin P."/>
            <person name="Meyer V."/>
            <person name="Mielnichuk N."/>
            <person name="Miskei M."/>
            <person name="Molnar A.P."/>
            <person name="Mule G."/>
            <person name="Ngan C.Y."/>
            <person name="Orejas M."/>
            <person name="Orosz E."/>
            <person name="Ouedraogo J.P."/>
            <person name="Overkamp K.M."/>
            <person name="Park H.-S."/>
            <person name="Perrone G."/>
            <person name="Piumi F."/>
            <person name="Punt P.J."/>
            <person name="Ram A.F."/>
            <person name="Ramon A."/>
            <person name="Rauscher S."/>
            <person name="Record E."/>
            <person name="Riano-Pachon D.M."/>
            <person name="Robert V."/>
            <person name="Roehrig J."/>
            <person name="Ruller R."/>
            <person name="Salamov A."/>
            <person name="Salih N.S."/>
            <person name="Samson R.A."/>
            <person name="Sandor E."/>
            <person name="Sanguinetti M."/>
            <person name="Schuetze T."/>
            <person name="Sepcic K."/>
            <person name="Shelest E."/>
            <person name="Sherlock G."/>
            <person name="Sophianopoulou V."/>
            <person name="Squina F.M."/>
            <person name="Sun H."/>
            <person name="Susca A."/>
            <person name="Todd R.B."/>
            <person name="Tsang A."/>
            <person name="Unkles S.E."/>
            <person name="van de Wiele N."/>
            <person name="van Rossen-Uffink D."/>
            <person name="Oliveira J.V."/>
            <person name="Vesth T.C."/>
            <person name="Visser J."/>
            <person name="Yu J.-H."/>
            <person name="Zhou M."/>
            <person name="Andersen M.R."/>
            <person name="Archer D.B."/>
            <person name="Baker S.E."/>
            <person name="Benoit I."/>
            <person name="Brakhage A.A."/>
            <person name="Braus G.H."/>
            <person name="Fischer R."/>
            <person name="Frisvad J.C."/>
            <person name="Goldman G.H."/>
            <person name="Houbraken J."/>
            <person name="Oakley B."/>
            <person name="Pocsi I."/>
            <person name="Scazzocchio C."/>
            <person name="Seiboth B."/>
            <person name="vanKuyk P.A."/>
            <person name="Wortman J."/>
            <person name="Dyer P.S."/>
            <person name="Grigoriev I.V."/>
        </authorList>
    </citation>
    <scope>NUCLEOTIDE SEQUENCE [LARGE SCALE GENOMIC DNA]</scope>
    <source>
        <strain evidence="2">DTO 134E9</strain>
    </source>
</reference>
<gene>
    <name evidence="1" type="ORF">ASPWEDRAFT_37455</name>
</gene>
<dbReference type="GeneID" id="63750535"/>
<evidence type="ECO:0000313" key="2">
    <source>
        <dbReference type="Proteomes" id="UP000184383"/>
    </source>
</evidence>
<organism evidence="1 2">
    <name type="scientific">Aspergillus wentii DTO 134E9</name>
    <dbReference type="NCBI Taxonomy" id="1073089"/>
    <lineage>
        <taxon>Eukaryota</taxon>
        <taxon>Fungi</taxon>
        <taxon>Dikarya</taxon>
        <taxon>Ascomycota</taxon>
        <taxon>Pezizomycotina</taxon>
        <taxon>Eurotiomycetes</taxon>
        <taxon>Eurotiomycetidae</taxon>
        <taxon>Eurotiales</taxon>
        <taxon>Aspergillaceae</taxon>
        <taxon>Aspergillus</taxon>
        <taxon>Aspergillus subgen. Cremei</taxon>
    </lineage>
</organism>
<protein>
    <submittedName>
        <fullName evidence="1">Uncharacterized protein</fullName>
    </submittedName>
</protein>